<protein>
    <submittedName>
        <fullName evidence="1">DsrE family protein</fullName>
    </submittedName>
</protein>
<dbReference type="RefSeq" id="WP_095131927.1">
    <property type="nucleotide sequence ID" value="NZ_NIBG01000003.1"/>
</dbReference>
<name>A0A267MND1_9FIRM</name>
<evidence type="ECO:0000313" key="1">
    <source>
        <dbReference type="EMBL" id="PAB60428.1"/>
    </source>
</evidence>
<dbReference type="OrthoDB" id="9805634at2"/>
<dbReference type="EMBL" id="NIBG01000003">
    <property type="protein sequence ID" value="PAB60428.1"/>
    <property type="molecule type" value="Genomic_DNA"/>
</dbReference>
<dbReference type="AlphaFoldDB" id="A0A267MND1"/>
<reference evidence="1 2" key="1">
    <citation type="submission" date="2017-06" db="EMBL/GenBank/DDBJ databases">
        <title>Draft genome sequence of anaerobic fermentative bacterium Anaeromicrobium sediminis DY2726D isolated from West Pacific Ocean sediments.</title>
        <authorList>
            <person name="Zeng X."/>
        </authorList>
    </citation>
    <scope>NUCLEOTIDE SEQUENCE [LARGE SCALE GENOMIC DNA]</scope>
    <source>
        <strain evidence="1 2">DY2726D</strain>
    </source>
</reference>
<dbReference type="InterPro" id="IPR003787">
    <property type="entry name" value="Sulphur_relay_DsrE/F-like"/>
</dbReference>
<sequence>MSEEKKLYILWTNADVITSEKMVMMYGINSKLQNWWDHVTIIIWGATAKLAAENEGIQEKIKQAINIGVKVSACKACADQLGVSQELEDLGVEIKYWGEGLTGILKDNERLLTI</sequence>
<evidence type="ECO:0000313" key="2">
    <source>
        <dbReference type="Proteomes" id="UP000216024"/>
    </source>
</evidence>
<proteinExistence type="predicted"/>
<dbReference type="Gene3D" id="3.40.1260.10">
    <property type="entry name" value="DsrEFH-like"/>
    <property type="match status" value="1"/>
</dbReference>
<keyword evidence="2" id="KW-1185">Reference proteome</keyword>
<dbReference type="SUPFAM" id="SSF75169">
    <property type="entry name" value="DsrEFH-like"/>
    <property type="match status" value="1"/>
</dbReference>
<dbReference type="Proteomes" id="UP000216024">
    <property type="component" value="Unassembled WGS sequence"/>
</dbReference>
<accession>A0A267MND1</accession>
<dbReference type="Pfam" id="PF02635">
    <property type="entry name" value="DsrE"/>
    <property type="match status" value="1"/>
</dbReference>
<dbReference type="InterPro" id="IPR027396">
    <property type="entry name" value="DsrEFH-like"/>
</dbReference>
<comment type="caution">
    <text evidence="1">The sequence shown here is derived from an EMBL/GenBank/DDBJ whole genome shotgun (WGS) entry which is preliminary data.</text>
</comment>
<gene>
    <name evidence="1" type="ORF">CCE28_05905</name>
</gene>
<organism evidence="1 2">
    <name type="scientific">Anaeromicrobium sediminis</name>
    <dbReference type="NCBI Taxonomy" id="1478221"/>
    <lineage>
        <taxon>Bacteria</taxon>
        <taxon>Bacillati</taxon>
        <taxon>Bacillota</taxon>
        <taxon>Clostridia</taxon>
        <taxon>Peptostreptococcales</taxon>
        <taxon>Thermotaleaceae</taxon>
        <taxon>Anaeromicrobium</taxon>
    </lineage>
</organism>